<name>A0A229SLN8_9PSEU</name>
<gene>
    <name evidence="1" type="ORF">CF165_46070</name>
</gene>
<evidence type="ECO:0000313" key="2">
    <source>
        <dbReference type="Proteomes" id="UP000215199"/>
    </source>
</evidence>
<accession>A0A229SLN8</accession>
<sequence>MRVQPGHAAGDRVVLRAGVGGASVLSVPLVQPGSPVLRIIRALGESEAVFDAVFGFEEGGLEPVERLGVAVVRALAGDAGSSPIMSKVALEISS</sequence>
<organism evidence="1 2">
    <name type="scientific">Amycolatopsis vastitatis</name>
    <dbReference type="NCBI Taxonomy" id="1905142"/>
    <lineage>
        <taxon>Bacteria</taxon>
        <taxon>Bacillati</taxon>
        <taxon>Actinomycetota</taxon>
        <taxon>Actinomycetes</taxon>
        <taxon>Pseudonocardiales</taxon>
        <taxon>Pseudonocardiaceae</taxon>
        <taxon>Amycolatopsis</taxon>
    </lineage>
</organism>
<proteinExistence type="predicted"/>
<reference evidence="2" key="1">
    <citation type="submission" date="2017-07" db="EMBL/GenBank/DDBJ databases">
        <title>Comparative genome mining reveals phylogenetic distribution patterns of secondary metabolites in Amycolatopsis.</title>
        <authorList>
            <person name="Adamek M."/>
            <person name="Alanjary M."/>
            <person name="Sales-Ortells H."/>
            <person name="Goodfellow M."/>
            <person name="Bull A.T."/>
            <person name="Kalinowski J."/>
            <person name="Ziemert N."/>
        </authorList>
    </citation>
    <scope>NUCLEOTIDE SEQUENCE [LARGE SCALE GENOMIC DNA]</scope>
    <source>
        <strain evidence="2">H5</strain>
    </source>
</reference>
<dbReference type="EMBL" id="NMUL01000075">
    <property type="protein sequence ID" value="OXM59746.1"/>
    <property type="molecule type" value="Genomic_DNA"/>
</dbReference>
<dbReference type="Proteomes" id="UP000215199">
    <property type="component" value="Unassembled WGS sequence"/>
</dbReference>
<keyword evidence="2" id="KW-1185">Reference proteome</keyword>
<comment type="caution">
    <text evidence="1">The sequence shown here is derived from an EMBL/GenBank/DDBJ whole genome shotgun (WGS) entry which is preliminary data.</text>
</comment>
<evidence type="ECO:0000313" key="1">
    <source>
        <dbReference type="EMBL" id="OXM59746.1"/>
    </source>
</evidence>
<dbReference type="AlphaFoldDB" id="A0A229SLN8"/>
<protein>
    <submittedName>
        <fullName evidence="1">Uncharacterized protein</fullName>
    </submittedName>
</protein>